<feature type="compositionally biased region" description="Basic and acidic residues" evidence="3">
    <location>
        <begin position="267"/>
        <end position="284"/>
    </location>
</feature>
<dbReference type="OrthoDB" id="45365at2759"/>
<sequence length="344" mass="38835">MAEEFHQGAVADPHNPDRGIRGAKMIHEPGETGETATISCGTTKGPFVAKFHRDWSPNGYDRATALFQKGFFDHSHFFRVVPNFLVQFGISYSENKGLQQFSRTQVADDPVPDPKIPFHKGIMSFAGNGPNSRTSQMFISYGSHPNLGKELWETPFGEVVEGMEHIEELYSYGDMPPWGKGPVQGKIHSGPDYINDNFPLIDKFEECRVIIHKPDDHAPSAKEDENDQGEGNDQKEKEEEEDADTTEEEVEKREEQEDKEEEEAEEEIGRPELHNRREIRDFKNAQDNADDPVELEQRQLIAAEKELSGFEDIMQVSAVVAGIVLMVLGVAALSRRSRTKKHKN</sequence>
<dbReference type="Pfam" id="PF00160">
    <property type="entry name" value="Pro_isomerase"/>
    <property type="match status" value="1"/>
</dbReference>
<dbReference type="PANTHER" id="PTHR45625:SF6">
    <property type="entry name" value="SPLICEOSOME-ASSOCIATED PROTEIN CWC27 HOMOLOG"/>
    <property type="match status" value="1"/>
</dbReference>
<feature type="region of interest" description="Disordered" evidence="3">
    <location>
        <begin position="1"/>
        <end position="23"/>
    </location>
</feature>
<accession>A0A9N8HGC4</accession>
<name>A0A9N8HGC4_9STRA</name>
<feature type="transmembrane region" description="Helical" evidence="4">
    <location>
        <begin position="313"/>
        <end position="333"/>
    </location>
</feature>
<feature type="region of interest" description="Disordered" evidence="3">
    <location>
        <begin position="215"/>
        <end position="291"/>
    </location>
</feature>
<feature type="compositionally biased region" description="Basic and acidic residues" evidence="3">
    <location>
        <begin position="14"/>
        <end position="23"/>
    </location>
</feature>
<gene>
    <name evidence="6" type="ORF">SEMRO_625_G177460.1</name>
</gene>
<feature type="domain" description="PPIase cyclophilin-type" evidence="5">
    <location>
        <begin position="41"/>
        <end position="169"/>
    </location>
</feature>
<evidence type="ECO:0000313" key="7">
    <source>
        <dbReference type="Proteomes" id="UP001153069"/>
    </source>
</evidence>
<dbReference type="PANTHER" id="PTHR45625">
    <property type="entry name" value="PEPTIDYL-PROLYL CIS-TRANS ISOMERASE-RELATED"/>
    <property type="match status" value="1"/>
</dbReference>
<dbReference type="EMBL" id="CAICTM010000624">
    <property type="protein sequence ID" value="CAB9513983.1"/>
    <property type="molecule type" value="Genomic_DNA"/>
</dbReference>
<evidence type="ECO:0000259" key="5">
    <source>
        <dbReference type="PROSITE" id="PS50072"/>
    </source>
</evidence>
<keyword evidence="2" id="KW-0539">Nucleus</keyword>
<keyword evidence="4" id="KW-1133">Transmembrane helix</keyword>
<dbReference type="InterPro" id="IPR002130">
    <property type="entry name" value="Cyclophilin-type_PPIase_dom"/>
</dbReference>
<keyword evidence="7" id="KW-1185">Reference proteome</keyword>
<dbReference type="GO" id="GO:0071013">
    <property type="term" value="C:catalytic step 2 spliceosome"/>
    <property type="evidence" value="ECO:0007669"/>
    <property type="project" value="TreeGrafter"/>
</dbReference>
<evidence type="ECO:0000313" key="6">
    <source>
        <dbReference type="EMBL" id="CAB9513983.1"/>
    </source>
</evidence>
<dbReference type="GO" id="GO:0003755">
    <property type="term" value="F:peptidyl-prolyl cis-trans isomerase activity"/>
    <property type="evidence" value="ECO:0007669"/>
    <property type="project" value="InterPro"/>
</dbReference>
<protein>
    <submittedName>
        <fullName evidence="6">Trans isomerase-like 1</fullName>
    </submittedName>
</protein>
<dbReference type="Gene3D" id="2.40.100.10">
    <property type="entry name" value="Cyclophilin-like"/>
    <property type="match status" value="1"/>
</dbReference>
<dbReference type="PROSITE" id="PS50072">
    <property type="entry name" value="CSA_PPIASE_2"/>
    <property type="match status" value="1"/>
</dbReference>
<dbReference type="AlphaFoldDB" id="A0A9N8HGC4"/>
<comment type="subcellular location">
    <subcellularLocation>
        <location evidence="1">Nucleus</location>
    </subcellularLocation>
</comment>
<comment type="caution">
    <text evidence="6">The sequence shown here is derived from an EMBL/GenBank/DDBJ whole genome shotgun (WGS) entry which is preliminary data.</text>
</comment>
<dbReference type="Proteomes" id="UP001153069">
    <property type="component" value="Unassembled WGS sequence"/>
</dbReference>
<reference evidence="6" key="1">
    <citation type="submission" date="2020-06" db="EMBL/GenBank/DDBJ databases">
        <authorList>
            <consortium name="Plant Systems Biology data submission"/>
        </authorList>
    </citation>
    <scope>NUCLEOTIDE SEQUENCE</scope>
    <source>
        <strain evidence="6">D6</strain>
    </source>
</reference>
<dbReference type="PRINTS" id="PR00153">
    <property type="entry name" value="CSAPPISMRASE"/>
</dbReference>
<dbReference type="SUPFAM" id="SSF50891">
    <property type="entry name" value="Cyclophilin-like"/>
    <property type="match status" value="1"/>
</dbReference>
<keyword evidence="4" id="KW-0812">Transmembrane</keyword>
<evidence type="ECO:0000256" key="4">
    <source>
        <dbReference type="SAM" id="Phobius"/>
    </source>
</evidence>
<organism evidence="6 7">
    <name type="scientific">Seminavis robusta</name>
    <dbReference type="NCBI Taxonomy" id="568900"/>
    <lineage>
        <taxon>Eukaryota</taxon>
        <taxon>Sar</taxon>
        <taxon>Stramenopiles</taxon>
        <taxon>Ochrophyta</taxon>
        <taxon>Bacillariophyta</taxon>
        <taxon>Bacillariophyceae</taxon>
        <taxon>Bacillariophycidae</taxon>
        <taxon>Naviculales</taxon>
        <taxon>Naviculaceae</taxon>
        <taxon>Seminavis</taxon>
    </lineage>
</organism>
<feature type="compositionally biased region" description="Acidic residues" evidence="3">
    <location>
        <begin position="238"/>
        <end position="249"/>
    </location>
</feature>
<proteinExistence type="predicted"/>
<evidence type="ECO:0000256" key="2">
    <source>
        <dbReference type="ARBA" id="ARBA00023242"/>
    </source>
</evidence>
<keyword evidence="4" id="KW-0472">Membrane</keyword>
<evidence type="ECO:0000256" key="3">
    <source>
        <dbReference type="SAM" id="MobiDB-lite"/>
    </source>
</evidence>
<dbReference type="InterPro" id="IPR029000">
    <property type="entry name" value="Cyclophilin-like_dom_sf"/>
</dbReference>
<keyword evidence="6" id="KW-0413">Isomerase</keyword>
<feature type="compositionally biased region" description="Acidic residues" evidence="3">
    <location>
        <begin position="257"/>
        <end position="266"/>
    </location>
</feature>
<evidence type="ECO:0000256" key="1">
    <source>
        <dbReference type="ARBA" id="ARBA00004123"/>
    </source>
</evidence>
<dbReference type="InterPro" id="IPR044666">
    <property type="entry name" value="Cyclophilin_A-like"/>
</dbReference>